<dbReference type="InterPro" id="IPR005064">
    <property type="entry name" value="BUG"/>
</dbReference>
<dbReference type="Gene3D" id="3.40.190.150">
    <property type="entry name" value="Bordetella uptake gene, domain 1"/>
    <property type="match status" value="1"/>
</dbReference>
<dbReference type="CDD" id="cd07012">
    <property type="entry name" value="PBP2_Bug_TTT"/>
    <property type="match status" value="1"/>
</dbReference>
<dbReference type="Pfam" id="PF03401">
    <property type="entry name" value="TctC"/>
    <property type="match status" value="1"/>
</dbReference>
<feature type="chain" id="PRO_5021816499" evidence="2">
    <location>
        <begin position="28"/>
        <end position="325"/>
    </location>
</feature>
<evidence type="ECO:0000313" key="4">
    <source>
        <dbReference type="Proteomes" id="UP000320582"/>
    </source>
</evidence>
<sequence>MFNITPSLKGSAAVIATAAMAFAPALASASPLGSDPIRLVIPFGPGGGSDITARVLSATAPEFCGPRIDVVSMSGAAGLEAVNFVRNAPANGHTLLVSDYGPVVTSGFLDDVDWSHDDWQPVMNFTEWLPTVYTRPDHPIQTIEDWVAAAEADPGSITFGHANPMGLVHLPLILFEMETGLENIHVPTSGGGETRSLIMGGHIDLGMTLPPSIASEVASGELTALGVFSAERSPVLPDTRTFREAGYDVVLPAWLMVIATSDVPAETVEYLQDCFMEALASPTAIAMSDRVNAGIEPLNAADSTALYQATVASIGDILRSMGEID</sequence>
<name>A0A543K5U1_9RHOB</name>
<organism evidence="3 4">
    <name type="scientific">Roseinatronobacter monicus</name>
    <dbReference type="NCBI Taxonomy" id="393481"/>
    <lineage>
        <taxon>Bacteria</taxon>
        <taxon>Pseudomonadati</taxon>
        <taxon>Pseudomonadota</taxon>
        <taxon>Alphaproteobacteria</taxon>
        <taxon>Rhodobacterales</taxon>
        <taxon>Paracoccaceae</taxon>
        <taxon>Roseinatronobacter</taxon>
    </lineage>
</organism>
<dbReference type="RefSeq" id="WP_142084901.1">
    <property type="nucleotide sequence ID" value="NZ_VFPT01000002.1"/>
</dbReference>
<accession>A0A543K5U1</accession>
<dbReference type="PIRSF" id="PIRSF017082">
    <property type="entry name" value="YflP"/>
    <property type="match status" value="1"/>
</dbReference>
<evidence type="ECO:0000256" key="2">
    <source>
        <dbReference type="SAM" id="SignalP"/>
    </source>
</evidence>
<feature type="signal peptide" evidence="2">
    <location>
        <begin position="1"/>
        <end position="27"/>
    </location>
</feature>
<dbReference type="Gene3D" id="3.40.190.10">
    <property type="entry name" value="Periplasmic binding protein-like II"/>
    <property type="match status" value="1"/>
</dbReference>
<keyword evidence="3" id="KW-0675">Receptor</keyword>
<proteinExistence type="inferred from homology"/>
<reference evidence="3 4" key="1">
    <citation type="submission" date="2019-06" db="EMBL/GenBank/DDBJ databases">
        <title>Genomic Encyclopedia of Archaeal and Bacterial Type Strains, Phase II (KMG-II): from individual species to whole genera.</title>
        <authorList>
            <person name="Goeker M."/>
        </authorList>
    </citation>
    <scope>NUCLEOTIDE SEQUENCE [LARGE SCALE GENOMIC DNA]</scope>
    <source>
        <strain evidence="3 4">DSM 18423</strain>
    </source>
</reference>
<keyword evidence="2" id="KW-0732">Signal</keyword>
<dbReference type="AlphaFoldDB" id="A0A543K5U1"/>
<dbReference type="EMBL" id="VFPT01000002">
    <property type="protein sequence ID" value="TQM90443.1"/>
    <property type="molecule type" value="Genomic_DNA"/>
</dbReference>
<evidence type="ECO:0000256" key="1">
    <source>
        <dbReference type="ARBA" id="ARBA00006987"/>
    </source>
</evidence>
<comment type="similarity">
    <text evidence="1">Belongs to the UPF0065 (bug) family.</text>
</comment>
<comment type="caution">
    <text evidence="3">The sequence shown here is derived from an EMBL/GenBank/DDBJ whole genome shotgun (WGS) entry which is preliminary data.</text>
</comment>
<dbReference type="PANTHER" id="PTHR42928:SF5">
    <property type="entry name" value="BLR1237 PROTEIN"/>
    <property type="match status" value="1"/>
</dbReference>
<protein>
    <submittedName>
        <fullName evidence="3">Tripartite-type tricarboxylate transporter receptor subunit TctC</fullName>
    </submittedName>
</protein>
<gene>
    <name evidence="3" type="ORF">BD293_3829</name>
</gene>
<dbReference type="OrthoDB" id="7250553at2"/>
<dbReference type="InterPro" id="IPR042100">
    <property type="entry name" value="Bug_dom1"/>
</dbReference>
<dbReference type="PANTHER" id="PTHR42928">
    <property type="entry name" value="TRICARBOXYLATE-BINDING PROTEIN"/>
    <property type="match status" value="1"/>
</dbReference>
<evidence type="ECO:0000313" key="3">
    <source>
        <dbReference type="EMBL" id="TQM90443.1"/>
    </source>
</evidence>
<keyword evidence="4" id="KW-1185">Reference proteome</keyword>
<dbReference type="Proteomes" id="UP000320582">
    <property type="component" value="Unassembled WGS sequence"/>
</dbReference>